<comment type="caution">
    <text evidence="1">The sequence shown here is derived from an EMBL/GenBank/DDBJ whole genome shotgun (WGS) entry which is preliminary data.</text>
</comment>
<proteinExistence type="predicted"/>
<evidence type="ECO:0000313" key="1">
    <source>
        <dbReference type="EMBL" id="KAK1858990.1"/>
    </source>
</evidence>
<gene>
    <name evidence="1" type="ORF">I4F81_001589</name>
</gene>
<dbReference type="EMBL" id="CM020618">
    <property type="protein sequence ID" value="KAK1858990.1"/>
    <property type="molecule type" value="Genomic_DNA"/>
</dbReference>
<name>A0ACC3BM02_PYRYE</name>
<accession>A0ACC3BM02</accession>
<evidence type="ECO:0000313" key="2">
    <source>
        <dbReference type="Proteomes" id="UP000798662"/>
    </source>
</evidence>
<sequence length="181" mass="17351">MAAVGEEATVAAGVAAIAAAGVAAMAVASAAGGGAASRDKGQDNGEVLAEGGHSDAGSGVGDVGSAGPVGDTRGSVNNDDAVEVVGSRGATTRSASIAVVGFRCGTEAGTTTAQGTDRGGDDGERGRLRLVKRLAPGFGGSSSAGRSPPKVRRGGEDIDACARVGEIGGHDKVGHQEAALR</sequence>
<keyword evidence="2" id="KW-1185">Reference proteome</keyword>
<dbReference type="Proteomes" id="UP000798662">
    <property type="component" value="Chromosome 1"/>
</dbReference>
<protein>
    <submittedName>
        <fullName evidence="1">Uncharacterized protein</fullName>
    </submittedName>
</protein>
<organism evidence="1 2">
    <name type="scientific">Pyropia yezoensis</name>
    <name type="common">Susabi-nori</name>
    <name type="synonym">Porphyra yezoensis</name>
    <dbReference type="NCBI Taxonomy" id="2788"/>
    <lineage>
        <taxon>Eukaryota</taxon>
        <taxon>Rhodophyta</taxon>
        <taxon>Bangiophyceae</taxon>
        <taxon>Bangiales</taxon>
        <taxon>Bangiaceae</taxon>
        <taxon>Pyropia</taxon>
    </lineage>
</organism>
<reference evidence="1" key="1">
    <citation type="submission" date="2019-11" db="EMBL/GenBank/DDBJ databases">
        <title>Nori genome reveals adaptations in red seaweeds to the harsh intertidal environment.</title>
        <authorList>
            <person name="Wang D."/>
            <person name="Mao Y."/>
        </authorList>
    </citation>
    <scope>NUCLEOTIDE SEQUENCE</scope>
    <source>
        <tissue evidence="1">Gametophyte</tissue>
    </source>
</reference>